<dbReference type="EMBL" id="BAABJZ010000022">
    <property type="protein sequence ID" value="GAA4882289.1"/>
    <property type="molecule type" value="Genomic_DNA"/>
</dbReference>
<feature type="binding site" evidence="9">
    <location>
        <position position="303"/>
    </location>
    <ligand>
        <name>substrate</name>
    </ligand>
</feature>
<name>A0ABP9EVT9_9GAMM</name>
<comment type="pathway">
    <text evidence="3">Cell wall biogenesis; peptidoglycan biosynthesis.</text>
</comment>
<comment type="similarity">
    <text evidence="4 9">Belongs to the alanine racemase family.</text>
</comment>
<dbReference type="Gene3D" id="3.20.20.10">
    <property type="entry name" value="Alanine racemase"/>
    <property type="match status" value="1"/>
</dbReference>
<gene>
    <name evidence="11" type="primary">alr</name>
    <name evidence="11" type="ORF">GCM10023333_15550</name>
</gene>
<evidence type="ECO:0000256" key="5">
    <source>
        <dbReference type="ARBA" id="ARBA00013089"/>
    </source>
</evidence>
<comment type="catalytic activity">
    <reaction evidence="1 9">
        <text>L-alanine = D-alanine</text>
        <dbReference type="Rhea" id="RHEA:20249"/>
        <dbReference type="ChEBI" id="CHEBI:57416"/>
        <dbReference type="ChEBI" id="CHEBI:57972"/>
        <dbReference type="EC" id="5.1.1.1"/>
    </reaction>
</comment>
<dbReference type="Gene3D" id="2.40.37.10">
    <property type="entry name" value="Lyase, Ornithine Decarboxylase, Chain A, domain 1"/>
    <property type="match status" value="1"/>
</dbReference>
<comment type="function">
    <text evidence="9">Catalyzes the interconversion of L-alanine and D-alanine. May also act on other amino acids.</text>
</comment>
<sequence length="358" mass="39633">MRFSPVAEIRRSALQHNVRRLRAIAPNSKLLAVVKANAYGHGLVALTRWLDNVDGFGLARIEEALALRESGNRARLVLMEGVFAEADLEQAARHQLDVVIHDAEQVRLLERARLSQPVVIWLKIDSGMHRLGVRAEDFPDLYQRLSHCANVIQPPHLMTHFSVADEPGNPETQRQIELFHRLVQGLPGDKALCNSAGTLTQPEAHSDWIRPGLALYGANPMMGGRAEHFDLQPVMTMRSKVLAVRKVKAGEPVGYGQTWRAKQDTHIAVVAMGYGDGYPRHAVSGTPVLINGQRYPMVGRVSMDMLTVEVGSAPIQVGDDAVLWGEGLPVEEIADRAETIPYELLCGTTARVQYRYIN</sequence>
<proteinExistence type="inferred from homology"/>
<dbReference type="InterPro" id="IPR020622">
    <property type="entry name" value="Ala_racemase_pyridoxalP-BS"/>
</dbReference>
<comment type="caution">
    <text evidence="11">The sequence shown here is derived from an EMBL/GenBank/DDBJ whole genome shotgun (WGS) entry which is preliminary data.</text>
</comment>
<keyword evidence="7 9" id="KW-0413">Isomerase</keyword>
<dbReference type="CDD" id="cd06827">
    <property type="entry name" value="PLPDE_III_AR_proteobact"/>
    <property type="match status" value="1"/>
</dbReference>
<dbReference type="Pfam" id="PF01168">
    <property type="entry name" value="Ala_racemase_N"/>
    <property type="match status" value="1"/>
</dbReference>
<evidence type="ECO:0000256" key="1">
    <source>
        <dbReference type="ARBA" id="ARBA00000316"/>
    </source>
</evidence>
<evidence type="ECO:0000313" key="11">
    <source>
        <dbReference type="EMBL" id="GAA4882289.1"/>
    </source>
</evidence>
<dbReference type="InterPro" id="IPR001608">
    <property type="entry name" value="Ala_racemase_N"/>
</dbReference>
<dbReference type="HAMAP" id="MF_01201">
    <property type="entry name" value="Ala_racemase"/>
    <property type="match status" value="1"/>
</dbReference>
<dbReference type="SUPFAM" id="SSF51419">
    <property type="entry name" value="PLP-binding barrel"/>
    <property type="match status" value="1"/>
</dbReference>
<dbReference type="NCBIfam" id="TIGR00492">
    <property type="entry name" value="alr"/>
    <property type="match status" value="1"/>
</dbReference>
<dbReference type="InterPro" id="IPR029066">
    <property type="entry name" value="PLP-binding_barrel"/>
</dbReference>
<reference evidence="12" key="1">
    <citation type="journal article" date="2019" name="Int. J. Syst. Evol. Microbiol.">
        <title>The Global Catalogue of Microorganisms (GCM) 10K type strain sequencing project: providing services to taxonomists for standard genome sequencing and annotation.</title>
        <authorList>
            <consortium name="The Broad Institute Genomics Platform"/>
            <consortium name="The Broad Institute Genome Sequencing Center for Infectious Disease"/>
            <person name="Wu L."/>
            <person name="Ma J."/>
        </authorList>
    </citation>
    <scope>NUCLEOTIDE SEQUENCE [LARGE SCALE GENOMIC DNA]</scope>
    <source>
        <strain evidence="12">JCM 18401</strain>
    </source>
</reference>
<feature type="domain" description="Alanine racemase C-terminal" evidence="10">
    <location>
        <begin position="234"/>
        <end position="357"/>
    </location>
</feature>
<dbReference type="PRINTS" id="PR00992">
    <property type="entry name" value="ALARACEMASE"/>
</dbReference>
<feature type="modified residue" description="N6-(pyridoxal phosphate)lysine" evidence="9">
    <location>
        <position position="35"/>
    </location>
</feature>
<dbReference type="SMART" id="SM01005">
    <property type="entry name" value="Ala_racemase_C"/>
    <property type="match status" value="1"/>
</dbReference>
<evidence type="ECO:0000256" key="7">
    <source>
        <dbReference type="ARBA" id="ARBA00023235"/>
    </source>
</evidence>
<dbReference type="PROSITE" id="PS00395">
    <property type="entry name" value="ALANINE_RACEMASE"/>
    <property type="match status" value="1"/>
</dbReference>
<comment type="cofactor">
    <cofactor evidence="2 9">
        <name>pyridoxal 5'-phosphate</name>
        <dbReference type="ChEBI" id="CHEBI:597326"/>
    </cofactor>
</comment>
<feature type="binding site" evidence="9">
    <location>
        <position position="130"/>
    </location>
    <ligand>
        <name>substrate</name>
    </ligand>
</feature>
<comment type="pathway">
    <text evidence="8 9">Amino-acid biosynthesis; D-alanine biosynthesis; D-alanine from L-alanine: step 1/1.</text>
</comment>
<keyword evidence="12" id="KW-1185">Reference proteome</keyword>
<dbReference type="Proteomes" id="UP001499988">
    <property type="component" value="Unassembled WGS sequence"/>
</dbReference>
<evidence type="ECO:0000256" key="8">
    <source>
        <dbReference type="ARBA" id="ARBA00037912"/>
    </source>
</evidence>
<keyword evidence="6 9" id="KW-0663">Pyridoxal phosphate</keyword>
<dbReference type="Pfam" id="PF00842">
    <property type="entry name" value="Ala_racemase_C"/>
    <property type="match status" value="1"/>
</dbReference>
<evidence type="ECO:0000256" key="3">
    <source>
        <dbReference type="ARBA" id="ARBA00004752"/>
    </source>
</evidence>
<evidence type="ECO:0000256" key="4">
    <source>
        <dbReference type="ARBA" id="ARBA00007880"/>
    </source>
</evidence>
<evidence type="ECO:0000256" key="9">
    <source>
        <dbReference type="HAMAP-Rule" id="MF_01201"/>
    </source>
</evidence>
<dbReference type="InterPro" id="IPR009006">
    <property type="entry name" value="Ala_racemase/Decarboxylase_C"/>
</dbReference>
<dbReference type="SUPFAM" id="SSF50621">
    <property type="entry name" value="Alanine racemase C-terminal domain-like"/>
    <property type="match status" value="1"/>
</dbReference>
<evidence type="ECO:0000313" key="12">
    <source>
        <dbReference type="Proteomes" id="UP001499988"/>
    </source>
</evidence>
<evidence type="ECO:0000256" key="6">
    <source>
        <dbReference type="ARBA" id="ARBA00022898"/>
    </source>
</evidence>
<evidence type="ECO:0000259" key="10">
    <source>
        <dbReference type="SMART" id="SM01005"/>
    </source>
</evidence>
<protein>
    <recommendedName>
        <fullName evidence="5 9">Alanine racemase</fullName>
        <ecNumber evidence="5 9">5.1.1.1</ecNumber>
    </recommendedName>
</protein>
<dbReference type="InterPro" id="IPR000821">
    <property type="entry name" value="Ala_racemase"/>
</dbReference>
<accession>A0ABP9EVT9</accession>
<feature type="active site" description="Proton acceptor; specific for D-alanine" evidence="9">
    <location>
        <position position="35"/>
    </location>
</feature>
<dbReference type="PANTHER" id="PTHR30511">
    <property type="entry name" value="ALANINE RACEMASE"/>
    <property type="match status" value="1"/>
</dbReference>
<feature type="active site" description="Proton acceptor; specific for L-alanine" evidence="9">
    <location>
        <position position="255"/>
    </location>
</feature>
<dbReference type="PANTHER" id="PTHR30511:SF4">
    <property type="entry name" value="ALANINE RACEMASE, BIOSYNTHETIC"/>
    <property type="match status" value="1"/>
</dbReference>
<dbReference type="EC" id="5.1.1.1" evidence="5 9"/>
<organism evidence="11 12">
    <name type="scientific">Ferrimonas pelagia</name>
    <dbReference type="NCBI Taxonomy" id="1177826"/>
    <lineage>
        <taxon>Bacteria</taxon>
        <taxon>Pseudomonadati</taxon>
        <taxon>Pseudomonadota</taxon>
        <taxon>Gammaproteobacteria</taxon>
        <taxon>Alteromonadales</taxon>
        <taxon>Ferrimonadaceae</taxon>
        <taxon>Ferrimonas</taxon>
    </lineage>
</organism>
<evidence type="ECO:0000256" key="2">
    <source>
        <dbReference type="ARBA" id="ARBA00001933"/>
    </source>
</evidence>
<dbReference type="RefSeq" id="WP_345334786.1">
    <property type="nucleotide sequence ID" value="NZ_BAABJZ010000022.1"/>
</dbReference>
<dbReference type="InterPro" id="IPR011079">
    <property type="entry name" value="Ala_racemase_C"/>
</dbReference>